<name>A0A2T3J7B2_9GAMM</name>
<dbReference type="Pfam" id="PF02001">
    <property type="entry name" value="DUF134"/>
    <property type="match status" value="1"/>
</dbReference>
<dbReference type="HAMAP" id="MF_00674">
    <property type="entry name" value="UPF0251"/>
    <property type="match status" value="1"/>
</dbReference>
<dbReference type="PANTHER" id="PTHR37478:SF2">
    <property type="entry name" value="UPF0251 PROTEIN TK0562"/>
    <property type="match status" value="1"/>
</dbReference>
<dbReference type="OrthoDB" id="280278at2"/>
<evidence type="ECO:0000256" key="1">
    <source>
        <dbReference type="ARBA" id="ARBA00009350"/>
    </source>
</evidence>
<comment type="similarity">
    <text evidence="1 2">Belongs to the UPF0251 family.</text>
</comment>
<proteinExistence type="inferred from homology"/>
<keyword evidence="4" id="KW-1185">Reference proteome</keyword>
<evidence type="ECO:0000256" key="2">
    <source>
        <dbReference type="HAMAP-Rule" id="MF_00674"/>
    </source>
</evidence>
<dbReference type="InterPro" id="IPR002852">
    <property type="entry name" value="UPF0251"/>
</dbReference>
<accession>A0A2T3J7B2</accession>
<protein>
    <recommendedName>
        <fullName evidence="2">UPF0251 protein C9J12_26460</fullName>
    </recommendedName>
</protein>
<dbReference type="EMBL" id="PYMJ01000046">
    <property type="protein sequence ID" value="PSU44624.1"/>
    <property type="molecule type" value="Genomic_DNA"/>
</dbReference>
<dbReference type="RefSeq" id="WP_107245684.1">
    <property type="nucleotide sequence ID" value="NZ_PYMJ01000046.1"/>
</dbReference>
<evidence type="ECO:0000313" key="3">
    <source>
        <dbReference type="EMBL" id="PSU44624.1"/>
    </source>
</evidence>
<comment type="caution">
    <text evidence="3">The sequence shown here is derived from an EMBL/GenBank/DDBJ whole genome shotgun (WGS) entry which is preliminary data.</text>
</comment>
<sequence>MPRPKIPRNICGRPADSCFKPNRIPMSQLEQVQLANDEFEALRLVDLLRMQQQEAAIEMGVSRQTLANVLKSARFKVMDCLTQGKALIMHHEEEKGVTNHDHCNSDE</sequence>
<evidence type="ECO:0000313" key="4">
    <source>
        <dbReference type="Proteomes" id="UP000240987"/>
    </source>
</evidence>
<dbReference type="PANTHER" id="PTHR37478">
    <property type="match status" value="1"/>
</dbReference>
<reference evidence="3 4" key="1">
    <citation type="submission" date="2018-01" db="EMBL/GenBank/DDBJ databases">
        <title>Whole genome sequencing of Histamine producing bacteria.</title>
        <authorList>
            <person name="Butler K."/>
        </authorList>
    </citation>
    <scope>NUCLEOTIDE SEQUENCE [LARGE SCALE GENOMIC DNA]</scope>
    <source>
        <strain evidence="3 4">JCM 12947</strain>
    </source>
</reference>
<organism evidence="3 4">
    <name type="scientific">Photobacterium frigidiphilum</name>
    <dbReference type="NCBI Taxonomy" id="264736"/>
    <lineage>
        <taxon>Bacteria</taxon>
        <taxon>Pseudomonadati</taxon>
        <taxon>Pseudomonadota</taxon>
        <taxon>Gammaproteobacteria</taxon>
        <taxon>Vibrionales</taxon>
        <taxon>Vibrionaceae</taxon>
        <taxon>Photobacterium</taxon>
    </lineage>
</organism>
<dbReference type="Proteomes" id="UP000240987">
    <property type="component" value="Unassembled WGS sequence"/>
</dbReference>
<dbReference type="AlphaFoldDB" id="A0A2T3J7B2"/>
<gene>
    <name evidence="3" type="ORF">C9J12_26460</name>
</gene>